<dbReference type="EMBL" id="MU069705">
    <property type="protein sequence ID" value="KAF5835447.1"/>
    <property type="molecule type" value="Genomic_DNA"/>
</dbReference>
<evidence type="ECO:0000313" key="2">
    <source>
        <dbReference type="EMBL" id="KAF5835447.1"/>
    </source>
</evidence>
<feature type="region of interest" description="Disordered" evidence="1">
    <location>
        <begin position="28"/>
        <end position="49"/>
    </location>
</feature>
<evidence type="ECO:0008006" key="4">
    <source>
        <dbReference type="Google" id="ProtNLM"/>
    </source>
</evidence>
<reference evidence="2" key="1">
    <citation type="submission" date="2017-08" db="EMBL/GenBank/DDBJ databases">
        <authorList>
            <person name="Polle J.E."/>
            <person name="Barry K."/>
            <person name="Cushman J."/>
            <person name="Schmutz J."/>
            <person name="Tran D."/>
            <person name="Hathwaick L.T."/>
            <person name="Yim W.C."/>
            <person name="Jenkins J."/>
            <person name="Mckie-Krisberg Z.M."/>
            <person name="Prochnik S."/>
            <person name="Lindquist E."/>
            <person name="Dockter R.B."/>
            <person name="Adam C."/>
            <person name="Molina H."/>
            <person name="Bunkerborg J."/>
            <person name="Jin E."/>
            <person name="Buchheim M."/>
            <person name="Magnuson J."/>
        </authorList>
    </citation>
    <scope>NUCLEOTIDE SEQUENCE</scope>
    <source>
        <strain evidence="2">CCAP 19/18</strain>
    </source>
</reference>
<proteinExistence type="predicted"/>
<comment type="caution">
    <text evidence="2">The sequence shown here is derived from an EMBL/GenBank/DDBJ whole genome shotgun (WGS) entry which is preliminary data.</text>
</comment>
<dbReference type="Proteomes" id="UP000815325">
    <property type="component" value="Unassembled WGS sequence"/>
</dbReference>
<evidence type="ECO:0000313" key="3">
    <source>
        <dbReference type="Proteomes" id="UP000815325"/>
    </source>
</evidence>
<protein>
    <recommendedName>
        <fullName evidence="4">Encoded protein</fullName>
    </recommendedName>
</protein>
<organism evidence="2 3">
    <name type="scientific">Dunaliella salina</name>
    <name type="common">Green alga</name>
    <name type="synonym">Protococcus salinus</name>
    <dbReference type="NCBI Taxonomy" id="3046"/>
    <lineage>
        <taxon>Eukaryota</taxon>
        <taxon>Viridiplantae</taxon>
        <taxon>Chlorophyta</taxon>
        <taxon>core chlorophytes</taxon>
        <taxon>Chlorophyceae</taxon>
        <taxon>CS clade</taxon>
        <taxon>Chlamydomonadales</taxon>
        <taxon>Dunaliellaceae</taxon>
        <taxon>Dunaliella</taxon>
    </lineage>
</organism>
<sequence length="49" mass="5237">MLSGASPRILACSVFAFMSMCRQPDASSHRNPCTGVHPSAQAFSPMHSE</sequence>
<gene>
    <name evidence="2" type="ORF">DUNSADRAFT_7435</name>
</gene>
<name>A0ABQ7GLF9_DUNSA</name>
<accession>A0ABQ7GLF9</accession>
<keyword evidence="3" id="KW-1185">Reference proteome</keyword>
<evidence type="ECO:0000256" key="1">
    <source>
        <dbReference type="SAM" id="MobiDB-lite"/>
    </source>
</evidence>